<sequence>MIFGATPESILDALSSSWRIAYRNDTKIKMKFRFYLFFLFFTLLLLFYPGESEYFKLVAFNRNLFAKADQKTELKNNPVPFLKFQYYPQITAEGAYIVDLPSFTPVFEKNPHQQFIPASTAKIITALVASDLYDPDDVLTVKRIITEGQVMDLLIGERLTAENLLYGTLVHSGNDAAYTLADNFGLEKFLNLMKLKIEQLSMTDSHFVDPAGLEEYNQYTTPFDLALAARALLENNELKKMVATKDITIADVDYKYFHRLSNVNKLLGEVQGIGGLKTGFTENAKENLVSFYKSNGHQFIIVILKSEDRFTDTRQVINWINNNIDYINID</sequence>
<dbReference type="GO" id="GO:0071555">
    <property type="term" value="P:cell wall organization"/>
    <property type="evidence" value="ECO:0007669"/>
    <property type="project" value="UniProtKB-KW"/>
</dbReference>
<accession>A0A1F7I6P6</accession>
<dbReference type="InterPro" id="IPR012338">
    <property type="entry name" value="Beta-lactam/transpept-like"/>
</dbReference>
<evidence type="ECO:0000313" key="13">
    <source>
        <dbReference type="Proteomes" id="UP000179270"/>
    </source>
</evidence>
<evidence type="ECO:0000256" key="2">
    <source>
        <dbReference type="ARBA" id="ARBA00022729"/>
    </source>
</evidence>
<feature type="transmembrane region" description="Helical" evidence="10">
    <location>
        <begin position="32"/>
        <end position="50"/>
    </location>
</feature>
<gene>
    <name evidence="12" type="ORF">A3A74_04555</name>
</gene>
<dbReference type="Pfam" id="PF00768">
    <property type="entry name" value="Peptidase_S11"/>
    <property type="match status" value="1"/>
</dbReference>
<dbReference type="AlphaFoldDB" id="A0A1F7I6P6"/>
<dbReference type="InterPro" id="IPR018044">
    <property type="entry name" value="Peptidase_S11"/>
</dbReference>
<comment type="caution">
    <text evidence="12">The sequence shown here is derived from an EMBL/GenBank/DDBJ whole genome shotgun (WGS) entry which is preliminary data.</text>
</comment>
<keyword evidence="5" id="KW-0573">Peptidoglycan synthesis</keyword>
<feature type="active site" evidence="7">
    <location>
        <position position="172"/>
    </location>
</feature>
<dbReference type="GO" id="GO:0006508">
    <property type="term" value="P:proteolysis"/>
    <property type="evidence" value="ECO:0007669"/>
    <property type="project" value="InterPro"/>
</dbReference>
<dbReference type="GO" id="GO:0009002">
    <property type="term" value="F:serine-type D-Ala-D-Ala carboxypeptidase activity"/>
    <property type="evidence" value="ECO:0007669"/>
    <property type="project" value="InterPro"/>
</dbReference>
<organism evidence="12 13">
    <name type="scientific">Candidatus Roizmanbacteria bacterium RIFCSPLOWO2_01_FULL_35_13</name>
    <dbReference type="NCBI Taxonomy" id="1802055"/>
    <lineage>
        <taxon>Bacteria</taxon>
        <taxon>Candidatus Roizmaniibacteriota</taxon>
    </lineage>
</organism>
<feature type="active site" description="Proton acceptor" evidence="7">
    <location>
        <position position="122"/>
    </location>
</feature>
<dbReference type="SUPFAM" id="SSF56601">
    <property type="entry name" value="beta-lactamase/transpeptidase-like"/>
    <property type="match status" value="1"/>
</dbReference>
<protein>
    <recommendedName>
        <fullName evidence="11">Peptidase S11 D-alanyl-D-alanine carboxypeptidase A N-terminal domain-containing protein</fullName>
    </recommendedName>
</protein>
<evidence type="ECO:0000256" key="1">
    <source>
        <dbReference type="ARBA" id="ARBA00007164"/>
    </source>
</evidence>
<evidence type="ECO:0000256" key="6">
    <source>
        <dbReference type="ARBA" id="ARBA00023316"/>
    </source>
</evidence>
<feature type="active site" description="Acyl-ester intermediate" evidence="7">
    <location>
        <position position="119"/>
    </location>
</feature>
<keyword evidence="3" id="KW-0378">Hydrolase</keyword>
<evidence type="ECO:0000259" key="11">
    <source>
        <dbReference type="Pfam" id="PF00768"/>
    </source>
</evidence>
<dbReference type="GO" id="GO:0008360">
    <property type="term" value="P:regulation of cell shape"/>
    <property type="evidence" value="ECO:0007669"/>
    <property type="project" value="UniProtKB-KW"/>
</dbReference>
<evidence type="ECO:0000256" key="7">
    <source>
        <dbReference type="PIRSR" id="PIRSR618044-1"/>
    </source>
</evidence>
<dbReference type="GO" id="GO:0009252">
    <property type="term" value="P:peptidoglycan biosynthetic process"/>
    <property type="evidence" value="ECO:0007669"/>
    <property type="project" value="UniProtKB-KW"/>
</dbReference>
<evidence type="ECO:0000256" key="9">
    <source>
        <dbReference type="RuleBase" id="RU004016"/>
    </source>
</evidence>
<evidence type="ECO:0000256" key="10">
    <source>
        <dbReference type="SAM" id="Phobius"/>
    </source>
</evidence>
<keyword evidence="4" id="KW-0133">Cell shape</keyword>
<keyword evidence="10" id="KW-0472">Membrane</keyword>
<proteinExistence type="inferred from homology"/>
<evidence type="ECO:0000256" key="4">
    <source>
        <dbReference type="ARBA" id="ARBA00022960"/>
    </source>
</evidence>
<dbReference type="PANTHER" id="PTHR21581:SF6">
    <property type="entry name" value="TRAFFICKING PROTEIN PARTICLE COMPLEX SUBUNIT 12"/>
    <property type="match status" value="1"/>
</dbReference>
<dbReference type="Gene3D" id="3.40.710.10">
    <property type="entry name" value="DD-peptidase/beta-lactamase superfamily"/>
    <property type="match status" value="1"/>
</dbReference>
<feature type="domain" description="Peptidase S11 D-alanyl-D-alanine carboxypeptidase A N-terminal" evidence="11">
    <location>
        <begin position="87"/>
        <end position="306"/>
    </location>
</feature>
<reference evidence="12 13" key="1">
    <citation type="journal article" date="2016" name="Nat. Commun.">
        <title>Thousands of microbial genomes shed light on interconnected biogeochemical processes in an aquifer system.</title>
        <authorList>
            <person name="Anantharaman K."/>
            <person name="Brown C.T."/>
            <person name="Hug L.A."/>
            <person name="Sharon I."/>
            <person name="Castelle C.J."/>
            <person name="Probst A.J."/>
            <person name="Thomas B.C."/>
            <person name="Singh A."/>
            <person name="Wilkins M.J."/>
            <person name="Karaoz U."/>
            <person name="Brodie E.L."/>
            <person name="Williams K.H."/>
            <person name="Hubbard S.S."/>
            <person name="Banfield J.F."/>
        </authorList>
    </citation>
    <scope>NUCLEOTIDE SEQUENCE [LARGE SCALE GENOMIC DNA]</scope>
</reference>
<feature type="binding site" evidence="8">
    <location>
        <position position="277"/>
    </location>
    <ligand>
        <name>substrate</name>
    </ligand>
</feature>
<dbReference type="Proteomes" id="UP000179270">
    <property type="component" value="Unassembled WGS sequence"/>
</dbReference>
<dbReference type="PANTHER" id="PTHR21581">
    <property type="entry name" value="D-ALANYL-D-ALANINE CARBOXYPEPTIDASE"/>
    <property type="match status" value="1"/>
</dbReference>
<keyword evidence="10" id="KW-0812">Transmembrane</keyword>
<keyword evidence="2" id="KW-0732">Signal</keyword>
<evidence type="ECO:0000256" key="3">
    <source>
        <dbReference type="ARBA" id="ARBA00022801"/>
    </source>
</evidence>
<dbReference type="STRING" id="1802055.A3A74_04555"/>
<name>A0A1F7I6P6_9BACT</name>
<dbReference type="EMBL" id="MGAF01000060">
    <property type="protein sequence ID" value="OGK39031.1"/>
    <property type="molecule type" value="Genomic_DNA"/>
</dbReference>
<evidence type="ECO:0000256" key="5">
    <source>
        <dbReference type="ARBA" id="ARBA00022984"/>
    </source>
</evidence>
<comment type="similarity">
    <text evidence="1 9">Belongs to the peptidase S11 family.</text>
</comment>
<evidence type="ECO:0000256" key="8">
    <source>
        <dbReference type="PIRSR" id="PIRSR618044-2"/>
    </source>
</evidence>
<dbReference type="PRINTS" id="PR00725">
    <property type="entry name" value="DADACBPTASE1"/>
</dbReference>
<evidence type="ECO:0000313" key="12">
    <source>
        <dbReference type="EMBL" id="OGK39031.1"/>
    </source>
</evidence>
<dbReference type="InterPro" id="IPR001967">
    <property type="entry name" value="Peptidase_S11_N"/>
</dbReference>
<keyword evidence="6" id="KW-0961">Cell wall biogenesis/degradation</keyword>
<keyword evidence="10" id="KW-1133">Transmembrane helix</keyword>